<dbReference type="HOGENOM" id="CLU_143628_0_0_1"/>
<keyword evidence="1" id="KW-0812">Transmembrane</keyword>
<sequence length="154" mass="18010">MSMRRHLRSLSPDSDVKPFSWIRYFLAIALALFAGIAFDMDFLVLKAVLQELPIISLHMQYTAKNMLENISWNFLCDGRTRNEGDIDKEAMRQIFFEVAAQFKEEREYIVQIDKETMRQIVFEVVAQFREAPESLKVPTYELNTKNGHELAEVD</sequence>
<evidence type="ECO:0000256" key="1">
    <source>
        <dbReference type="SAM" id="Phobius"/>
    </source>
</evidence>
<reference evidence="3" key="1">
    <citation type="journal article" date="2014" name="Proc. Natl. Acad. Sci. U.S.A.">
        <title>Extensive sampling of basidiomycete genomes demonstrates inadequacy of the white-rot/brown-rot paradigm for wood decay fungi.</title>
        <authorList>
            <person name="Riley R."/>
            <person name="Salamov A.A."/>
            <person name="Brown D.W."/>
            <person name="Nagy L.G."/>
            <person name="Floudas D."/>
            <person name="Held B.W."/>
            <person name="Levasseur A."/>
            <person name="Lombard V."/>
            <person name="Morin E."/>
            <person name="Otillar R."/>
            <person name="Lindquist E.A."/>
            <person name="Sun H."/>
            <person name="LaButti K.M."/>
            <person name="Schmutz J."/>
            <person name="Jabbour D."/>
            <person name="Luo H."/>
            <person name="Baker S.E."/>
            <person name="Pisabarro A.G."/>
            <person name="Walton J.D."/>
            <person name="Blanchette R.A."/>
            <person name="Henrissat B."/>
            <person name="Martin F."/>
            <person name="Cullen D."/>
            <person name="Hibbett D.S."/>
            <person name="Grigoriev I.V."/>
        </authorList>
    </citation>
    <scope>NUCLEOTIDE SEQUENCE [LARGE SCALE GENOMIC DNA]</scope>
    <source>
        <strain evidence="3">CBS 339.88</strain>
    </source>
</reference>
<organism evidence="2 3">
    <name type="scientific">Galerina marginata (strain CBS 339.88)</name>
    <dbReference type="NCBI Taxonomy" id="685588"/>
    <lineage>
        <taxon>Eukaryota</taxon>
        <taxon>Fungi</taxon>
        <taxon>Dikarya</taxon>
        <taxon>Basidiomycota</taxon>
        <taxon>Agaricomycotina</taxon>
        <taxon>Agaricomycetes</taxon>
        <taxon>Agaricomycetidae</taxon>
        <taxon>Agaricales</taxon>
        <taxon>Agaricineae</taxon>
        <taxon>Strophariaceae</taxon>
        <taxon>Galerina</taxon>
    </lineage>
</organism>
<dbReference type="Proteomes" id="UP000027222">
    <property type="component" value="Unassembled WGS sequence"/>
</dbReference>
<proteinExistence type="predicted"/>
<protein>
    <submittedName>
        <fullName evidence="2">Uncharacterized protein</fullName>
    </submittedName>
</protein>
<evidence type="ECO:0000313" key="2">
    <source>
        <dbReference type="EMBL" id="KDR77377.1"/>
    </source>
</evidence>
<name>A0A067T4W1_GALM3</name>
<keyword evidence="1" id="KW-1133">Transmembrane helix</keyword>
<accession>A0A067T4W1</accession>
<dbReference type="EMBL" id="KL142377">
    <property type="protein sequence ID" value="KDR77377.1"/>
    <property type="molecule type" value="Genomic_DNA"/>
</dbReference>
<gene>
    <name evidence="2" type="ORF">GALMADRAFT_139360</name>
</gene>
<keyword evidence="1" id="KW-0472">Membrane</keyword>
<keyword evidence="3" id="KW-1185">Reference proteome</keyword>
<dbReference type="AlphaFoldDB" id="A0A067T4W1"/>
<evidence type="ECO:0000313" key="3">
    <source>
        <dbReference type="Proteomes" id="UP000027222"/>
    </source>
</evidence>
<feature type="transmembrane region" description="Helical" evidence="1">
    <location>
        <begin position="21"/>
        <end position="45"/>
    </location>
</feature>